<evidence type="ECO:0000313" key="8">
    <source>
        <dbReference type="EMBL" id="BCN29941.1"/>
    </source>
</evidence>
<feature type="transmembrane region" description="Helical" evidence="7">
    <location>
        <begin position="706"/>
        <end position="728"/>
    </location>
</feature>
<evidence type="ECO:0000256" key="3">
    <source>
        <dbReference type="ARBA" id="ARBA00022692"/>
    </source>
</evidence>
<name>A0A7R7EJV0_9FIRM</name>
<evidence type="ECO:0000256" key="1">
    <source>
        <dbReference type="ARBA" id="ARBA00004162"/>
    </source>
</evidence>
<proteinExistence type="predicted"/>
<dbReference type="KEGG" id="ahb:bsdtb5_12360"/>
<gene>
    <name evidence="8" type="ORF">bsdtb5_12360</name>
</gene>
<reference evidence="8 9" key="1">
    <citation type="submission" date="2020-11" db="EMBL/GenBank/DDBJ databases">
        <title>Draft genome sequencing of a Lachnospiraceae strain isolated from anoxic soil subjected to BSD treatment.</title>
        <authorList>
            <person name="Uek A."/>
            <person name="Tonouchi A."/>
        </authorList>
    </citation>
    <scope>NUCLEOTIDE SEQUENCE [LARGE SCALE GENOMIC DNA]</scope>
    <source>
        <strain evidence="8 9">TB5</strain>
    </source>
</reference>
<dbReference type="GO" id="GO:0006011">
    <property type="term" value="P:UDP-alpha-D-glucose metabolic process"/>
    <property type="evidence" value="ECO:0007669"/>
    <property type="project" value="InterPro"/>
</dbReference>
<keyword evidence="2" id="KW-1003">Cell membrane</keyword>
<feature type="region of interest" description="Disordered" evidence="6">
    <location>
        <begin position="40"/>
        <end position="70"/>
    </location>
</feature>
<evidence type="ECO:0000256" key="2">
    <source>
        <dbReference type="ARBA" id="ARBA00022475"/>
    </source>
</evidence>
<dbReference type="EMBL" id="AP024169">
    <property type="protein sequence ID" value="BCN29941.1"/>
    <property type="molecule type" value="Genomic_DNA"/>
</dbReference>
<comment type="subcellular location">
    <subcellularLocation>
        <location evidence="1">Cell membrane</location>
        <topology evidence="1">Single-pass membrane protein</topology>
    </subcellularLocation>
</comment>
<evidence type="ECO:0000256" key="7">
    <source>
        <dbReference type="SAM" id="Phobius"/>
    </source>
</evidence>
<keyword evidence="3 7" id="KW-0812">Transmembrane</keyword>
<keyword evidence="5 7" id="KW-0472">Membrane</keyword>
<evidence type="ECO:0000256" key="4">
    <source>
        <dbReference type="ARBA" id="ARBA00022989"/>
    </source>
</evidence>
<organism evidence="8 9">
    <name type="scientific">Anaeromicropila herbilytica</name>
    <dbReference type="NCBI Taxonomy" id="2785025"/>
    <lineage>
        <taxon>Bacteria</taxon>
        <taxon>Bacillati</taxon>
        <taxon>Bacillota</taxon>
        <taxon>Clostridia</taxon>
        <taxon>Lachnospirales</taxon>
        <taxon>Lachnospiraceae</taxon>
        <taxon>Anaeromicropila</taxon>
    </lineage>
</organism>
<keyword evidence="4 7" id="KW-1133">Transmembrane helix</keyword>
<sequence length="744" mass="83522">MWKKLRNMGVVLFIIFFISSILPVNKQVVLASSTDDSKKATREQNISQILSTNPENAKEPNTSKPSVPNANYSKDISFSQTTLKGIYSSKDLFFYVPDYWDTKYVYAQIQYDVSELMEGLSSSMTFSINNRPIESCAISYNKGNTQIVYVKIPRSLVKKGYNSLTISGYAKLYDEEGCMDDFSGANWMSIDDTSFIRCGYDIKNTNHMIAEYPYPFMSTTEASGKGLTIAVSDKATDGEVAAAMNLMSDLSSKTENKNDIQFSLLSDIEKTNPNRTILISDYENLPSEYKSKITDSSNLSKYATVAFVDDSKGNPLLIITSKKDECLLEAAYMLMDEDRVSQEKTSIAKVKYGSKDIAMNSKTLSKMVAGNYTIKDIMGSGMTFVGPFHQEQNIFLPFSEDYFLSDAGKVTLNFRYSNNLDFNRSMITVYWGNVPVASKKLTKSKASGDELTFVMPEDVVGTTTGSIKIAFDLELKDLVCTPRQDEMPWAYVSEDSTLFLPASTGIVLTFDLKPSPFRTDGKFNDLMMLISDKPTSDELNLLAQIIGMYGQGVDPYGTFCVKRESEFSKKDSDYNIITAGTYNDNKVIKSMNNKLHFSYTKDGNKFNSNEQLILSDSYAGEIAIMQLLESPFANNRGVLAITATNKDSLSYVDKFMRSSKKRLSLSKDCAIIDHDLKLKTYQFINKVDKVKEPTVIGTLMQHKQSLLFTIISTSVMVMLLIAVIIILIRIRMYYQKNGKEDDKN</sequence>
<accession>A0A7R7EJV0</accession>
<feature type="compositionally biased region" description="Polar residues" evidence="6">
    <location>
        <begin position="43"/>
        <end position="70"/>
    </location>
</feature>
<protein>
    <submittedName>
        <fullName evidence="8">Cellulose synthase</fullName>
    </submittedName>
</protein>
<dbReference type="Pfam" id="PF03170">
    <property type="entry name" value="BcsB"/>
    <property type="match status" value="1"/>
</dbReference>
<dbReference type="Gene3D" id="2.60.120.260">
    <property type="entry name" value="Galactose-binding domain-like"/>
    <property type="match status" value="2"/>
</dbReference>
<dbReference type="AlphaFoldDB" id="A0A7R7EJV0"/>
<keyword evidence="9" id="KW-1185">Reference proteome</keyword>
<evidence type="ECO:0000256" key="5">
    <source>
        <dbReference type="ARBA" id="ARBA00023136"/>
    </source>
</evidence>
<evidence type="ECO:0000256" key="6">
    <source>
        <dbReference type="SAM" id="MobiDB-lite"/>
    </source>
</evidence>
<dbReference type="RefSeq" id="WP_271715195.1">
    <property type="nucleotide sequence ID" value="NZ_AP024169.1"/>
</dbReference>
<dbReference type="Proteomes" id="UP000595897">
    <property type="component" value="Chromosome"/>
</dbReference>
<evidence type="ECO:0000313" key="9">
    <source>
        <dbReference type="Proteomes" id="UP000595897"/>
    </source>
</evidence>
<dbReference type="PANTHER" id="PTHR39083:SF1">
    <property type="entry name" value="CYCLIC DI-GMP-BINDING PROTEIN"/>
    <property type="match status" value="1"/>
</dbReference>
<dbReference type="PANTHER" id="PTHR39083">
    <property type="entry name" value="CYCLIC DI-GMP-BINDING PROTEIN"/>
    <property type="match status" value="1"/>
</dbReference>
<dbReference type="InterPro" id="IPR018513">
    <property type="entry name" value="Cell_synthase_bac"/>
</dbReference>
<dbReference type="GO" id="GO:0005886">
    <property type="term" value="C:plasma membrane"/>
    <property type="evidence" value="ECO:0007669"/>
    <property type="project" value="UniProtKB-SubCell"/>
</dbReference>